<gene>
    <name evidence="2" type="ORF">GPX89_34250</name>
</gene>
<evidence type="ECO:0000313" key="3">
    <source>
        <dbReference type="Proteomes" id="UP000466794"/>
    </source>
</evidence>
<sequence>MSLTACSHQPARQEPVPPPTIPYTRVWSADPGIDLFSRGAELIRATFESGQLYAQVGHPSFPGYENALNVPKADAQLGDWWNSGTIPPKAVTDYAHIVDFTADDHAVEAVVCDYAISPDTAVEYPDQLNSATRIRLENTGTDPGRASIANTNPEHYDPRAQMPPTWNVFGPWKITRTGTLSLAWQPIPEGCLAWWKQAFPGFAPVGDGDGSRTGLYPPAKYIPPHHPVLPQFPEWIGPSTAS</sequence>
<dbReference type="Proteomes" id="UP000466794">
    <property type="component" value="Unassembled WGS sequence"/>
</dbReference>
<dbReference type="RefSeq" id="WP_157391845.1">
    <property type="nucleotide sequence ID" value="NZ_WRPP01000008.1"/>
</dbReference>
<proteinExistence type="predicted"/>
<reference evidence="2 3" key="1">
    <citation type="submission" date="2019-12" db="EMBL/GenBank/DDBJ databases">
        <title>Nocardia sp. nov. ET3-3 isolated from soil.</title>
        <authorList>
            <person name="Kanchanasin P."/>
            <person name="Tanasupawat S."/>
            <person name="Yuki M."/>
            <person name="Kudo T."/>
        </authorList>
    </citation>
    <scope>NUCLEOTIDE SEQUENCE [LARGE SCALE GENOMIC DNA]</scope>
    <source>
        <strain evidence="2 3">ET3-3</strain>
    </source>
</reference>
<evidence type="ECO:0000256" key="1">
    <source>
        <dbReference type="SAM" id="MobiDB-lite"/>
    </source>
</evidence>
<organism evidence="2 3">
    <name type="scientific">Nocardia terrae</name>
    <dbReference type="NCBI Taxonomy" id="2675851"/>
    <lineage>
        <taxon>Bacteria</taxon>
        <taxon>Bacillati</taxon>
        <taxon>Actinomycetota</taxon>
        <taxon>Actinomycetes</taxon>
        <taxon>Mycobacteriales</taxon>
        <taxon>Nocardiaceae</taxon>
        <taxon>Nocardia</taxon>
    </lineage>
</organism>
<protein>
    <submittedName>
        <fullName evidence="2">Uncharacterized protein</fullName>
    </submittedName>
</protein>
<evidence type="ECO:0000313" key="2">
    <source>
        <dbReference type="EMBL" id="MVU82286.1"/>
    </source>
</evidence>
<dbReference type="EMBL" id="WRPP01000008">
    <property type="protein sequence ID" value="MVU82286.1"/>
    <property type="molecule type" value="Genomic_DNA"/>
</dbReference>
<name>A0A7K1V6R3_9NOCA</name>
<accession>A0A7K1V6R3</accession>
<comment type="caution">
    <text evidence="2">The sequence shown here is derived from an EMBL/GenBank/DDBJ whole genome shotgun (WGS) entry which is preliminary data.</text>
</comment>
<dbReference type="AlphaFoldDB" id="A0A7K1V6R3"/>
<keyword evidence="3" id="KW-1185">Reference proteome</keyword>
<feature type="region of interest" description="Disordered" evidence="1">
    <location>
        <begin position="137"/>
        <end position="162"/>
    </location>
</feature>